<sequence length="434" mass="50359">MENWKFMMRSIKISTYQKRVILLSMIICFLINKTRGQTAQAEILSLDTILTRIEQQNIKLRAYDLRSKGFSYRAKASTGWMAPMVGAGTFMTPYPGQQIMEDSDKGSIMFNIEQEIPNPSKQKANSRYIASQGASETAKRAVNLNDLRAQAKSLYYTWLIAEKRIQLLNDNEKIIQSMKQLEAIRYEYNQSQLGNVFKTDAQLEENRNMLRMQEAEIARSRAWLNSLMNVPGDIKFKIDTNSTPTFEPIALLDTLLLATRRQDIQKMNADMQTMRYGIDAMKQERKPDFKIRFDHMSPLGKMMPNAYSVMGMISIPIAPWSSKMYKNETKAMQFELDAMQAERKSMLLESQGMLYGMQAEIKTMKERIDRIAKKIIPALERSMEANFQSYRENKQDLPVVLADWEALNMMKNTLLDEQLKLYLMIANYEKELFN</sequence>
<dbReference type="STRING" id="743722.Sph21_2804"/>
<proteinExistence type="predicted"/>
<reference evidence="1" key="1">
    <citation type="submission" date="2011-03" db="EMBL/GenBank/DDBJ databases">
        <title>Complete sequence of Sphingobacterium sp. 21.</title>
        <authorList>
            <consortium name="US DOE Joint Genome Institute"/>
            <person name="Lucas S."/>
            <person name="Copeland A."/>
            <person name="Lapidus A."/>
            <person name="Cheng J.-F."/>
            <person name="Goodwin L."/>
            <person name="Pitluck S."/>
            <person name="Davenport K."/>
            <person name="Detter J.C."/>
            <person name="Han C."/>
            <person name="Tapia R."/>
            <person name="Land M."/>
            <person name="Hauser L."/>
            <person name="Kyrpides N."/>
            <person name="Ivanova N."/>
            <person name="Ovchinnikova G."/>
            <person name="Pagani I."/>
            <person name="Siebers A.K."/>
            <person name="Allgaier M."/>
            <person name="Thelen M.P."/>
            <person name="Hugenholtz P."/>
            <person name="Woyke T."/>
        </authorList>
    </citation>
    <scope>NUCLEOTIDE SEQUENCE</scope>
    <source>
        <strain evidence="1">21</strain>
    </source>
</reference>
<organism evidence="1">
    <name type="scientific">Sphingobacterium sp. (strain 21)</name>
    <dbReference type="NCBI Taxonomy" id="743722"/>
    <lineage>
        <taxon>Bacteria</taxon>
        <taxon>Pseudomonadati</taxon>
        <taxon>Bacteroidota</taxon>
        <taxon>Sphingobacteriia</taxon>
        <taxon>Sphingobacteriales</taxon>
        <taxon>Sphingobacteriaceae</taxon>
        <taxon>Sphingobacterium</taxon>
    </lineage>
</organism>
<dbReference type="SUPFAM" id="SSF56954">
    <property type="entry name" value="Outer membrane efflux proteins (OEP)"/>
    <property type="match status" value="1"/>
</dbReference>
<protein>
    <submittedName>
        <fullName evidence="1">Outer membrane protein-like protein</fullName>
    </submittedName>
</protein>
<name>F4C3G3_SPHS2</name>
<dbReference type="eggNOG" id="COG1538">
    <property type="taxonomic scope" value="Bacteria"/>
</dbReference>
<dbReference type="AlphaFoldDB" id="F4C3G3"/>
<dbReference type="Gene3D" id="1.20.1600.10">
    <property type="entry name" value="Outer membrane efflux proteins (OEP)"/>
    <property type="match status" value="1"/>
</dbReference>
<dbReference type="GO" id="GO:0015562">
    <property type="term" value="F:efflux transmembrane transporter activity"/>
    <property type="evidence" value="ECO:0007669"/>
    <property type="project" value="InterPro"/>
</dbReference>
<accession>F4C3G3</accession>
<dbReference type="PATRIC" id="fig|743722.3.peg.2997"/>
<dbReference type="KEGG" id="shg:Sph21_2804"/>
<evidence type="ECO:0000313" key="1">
    <source>
        <dbReference type="EMBL" id="ADZ79351.1"/>
    </source>
</evidence>
<gene>
    <name evidence="1" type="ordered locus">Sph21_2804</name>
</gene>
<dbReference type="EMBL" id="CP002584">
    <property type="protein sequence ID" value="ADZ79351.1"/>
    <property type="molecule type" value="Genomic_DNA"/>
</dbReference>
<dbReference type="HOGENOM" id="CLU_658637_0_0_10"/>